<evidence type="ECO:0000256" key="1">
    <source>
        <dbReference type="SAM" id="MobiDB-lite"/>
    </source>
</evidence>
<name>A0A0V1LPG2_9BILA</name>
<gene>
    <name evidence="2" type="ORF">T02_4802</name>
</gene>
<evidence type="ECO:0000313" key="3">
    <source>
        <dbReference type="Proteomes" id="UP000054721"/>
    </source>
</evidence>
<dbReference type="EMBL" id="JYDW01000019">
    <property type="protein sequence ID" value="KRZ61348.1"/>
    <property type="molecule type" value="Genomic_DNA"/>
</dbReference>
<feature type="compositionally biased region" description="Basic residues" evidence="1">
    <location>
        <begin position="172"/>
        <end position="185"/>
    </location>
</feature>
<organism evidence="2 3">
    <name type="scientific">Trichinella nativa</name>
    <dbReference type="NCBI Taxonomy" id="6335"/>
    <lineage>
        <taxon>Eukaryota</taxon>
        <taxon>Metazoa</taxon>
        <taxon>Ecdysozoa</taxon>
        <taxon>Nematoda</taxon>
        <taxon>Enoplea</taxon>
        <taxon>Dorylaimia</taxon>
        <taxon>Trichinellida</taxon>
        <taxon>Trichinellidae</taxon>
        <taxon>Trichinella</taxon>
    </lineage>
</organism>
<keyword evidence="3" id="KW-1185">Reference proteome</keyword>
<dbReference type="Proteomes" id="UP000054721">
    <property type="component" value="Unassembled WGS sequence"/>
</dbReference>
<sequence length="185" mass="21350">MNIKLRLQICSKLCFTHLIQRRLFSQWIKLLFEVLKKRYKKELLWKTVLSEADADYRVSQLKNINLKDCCYMIAPAWNLILGSTFHVSWKKILGYNEECVNQRISNGVSRNIATSANCRRISPGTLHTTNDVALWNKLSPDEVEHDNEIFETAEKDENKDVDASDEPNKGLCHSKTHSGLKVSLK</sequence>
<accession>A0A0V1LPG2</accession>
<feature type="compositionally biased region" description="Basic and acidic residues" evidence="1">
    <location>
        <begin position="149"/>
        <end position="168"/>
    </location>
</feature>
<protein>
    <recommendedName>
        <fullName evidence="4">DDE-1 domain-containing protein</fullName>
    </recommendedName>
</protein>
<feature type="region of interest" description="Disordered" evidence="1">
    <location>
        <begin position="149"/>
        <end position="185"/>
    </location>
</feature>
<reference evidence="2 3" key="1">
    <citation type="submission" date="2015-05" db="EMBL/GenBank/DDBJ databases">
        <title>Evolution of Trichinella species and genotypes.</title>
        <authorList>
            <person name="Korhonen P.K."/>
            <person name="Edoardo P."/>
            <person name="Giuseppe L.R."/>
            <person name="Gasser R.B."/>
        </authorList>
    </citation>
    <scope>NUCLEOTIDE SEQUENCE [LARGE SCALE GENOMIC DNA]</scope>
    <source>
        <strain evidence="2">ISS10</strain>
    </source>
</reference>
<comment type="caution">
    <text evidence="2">The sequence shown here is derived from an EMBL/GenBank/DDBJ whole genome shotgun (WGS) entry which is preliminary data.</text>
</comment>
<proteinExistence type="predicted"/>
<evidence type="ECO:0008006" key="4">
    <source>
        <dbReference type="Google" id="ProtNLM"/>
    </source>
</evidence>
<dbReference type="AlphaFoldDB" id="A0A0V1LPG2"/>
<evidence type="ECO:0000313" key="2">
    <source>
        <dbReference type="EMBL" id="KRZ61348.1"/>
    </source>
</evidence>